<dbReference type="Gene3D" id="3.40.50.1820">
    <property type="entry name" value="alpha/beta hydrolase"/>
    <property type="match status" value="1"/>
</dbReference>
<organism evidence="2 3">
    <name type="scientific">Spectribacter acetivorans</name>
    <dbReference type="NCBI Taxonomy" id="3075603"/>
    <lineage>
        <taxon>Bacteria</taxon>
        <taxon>Pseudomonadati</taxon>
        <taxon>Pseudomonadota</taxon>
        <taxon>Gammaproteobacteria</taxon>
        <taxon>Salinisphaerales</taxon>
        <taxon>Salinisphaeraceae</taxon>
        <taxon>Spectribacter</taxon>
    </lineage>
</organism>
<proteinExistence type="predicted"/>
<dbReference type="GO" id="GO:0016787">
    <property type="term" value="F:hydrolase activity"/>
    <property type="evidence" value="ECO:0007669"/>
    <property type="project" value="UniProtKB-KW"/>
</dbReference>
<evidence type="ECO:0000313" key="3">
    <source>
        <dbReference type="Proteomes" id="UP001259982"/>
    </source>
</evidence>
<feature type="signal peptide" evidence="1">
    <location>
        <begin position="1"/>
        <end position="33"/>
    </location>
</feature>
<evidence type="ECO:0000256" key="1">
    <source>
        <dbReference type="SAM" id="SignalP"/>
    </source>
</evidence>
<dbReference type="SUPFAM" id="SSF53474">
    <property type="entry name" value="alpha/beta-Hydrolases"/>
    <property type="match status" value="1"/>
</dbReference>
<gene>
    <name evidence="2" type="ORF">RM531_12985</name>
</gene>
<dbReference type="RefSeq" id="WP_311659801.1">
    <property type="nucleotide sequence ID" value="NZ_JAVRHY010000014.1"/>
</dbReference>
<dbReference type="InterPro" id="IPR007428">
    <property type="entry name" value="MlaA"/>
</dbReference>
<accession>A0ABU3BA82</accession>
<dbReference type="EMBL" id="JAVRHY010000014">
    <property type="protein sequence ID" value="MDT0619387.1"/>
    <property type="molecule type" value="Genomic_DNA"/>
</dbReference>
<feature type="chain" id="PRO_5046904620" evidence="1">
    <location>
        <begin position="34"/>
        <end position="437"/>
    </location>
</feature>
<comment type="caution">
    <text evidence="2">The sequence shown here is derived from an EMBL/GenBank/DDBJ whole genome shotgun (WGS) entry which is preliminary data.</text>
</comment>
<dbReference type="Proteomes" id="UP001259982">
    <property type="component" value="Unassembled WGS sequence"/>
</dbReference>
<keyword evidence="2" id="KW-0378">Hydrolase</keyword>
<reference evidence="2 3" key="1">
    <citation type="submission" date="2023-09" db="EMBL/GenBank/DDBJ databases">
        <authorList>
            <person name="Rey-Velasco X."/>
        </authorList>
    </citation>
    <scope>NUCLEOTIDE SEQUENCE [LARGE SCALE GENOMIC DNA]</scope>
    <source>
        <strain evidence="2 3">P385</strain>
    </source>
</reference>
<dbReference type="PANTHER" id="PTHR30035">
    <property type="entry name" value="LIPOPROTEIN VACJ-RELATED"/>
    <property type="match status" value="1"/>
</dbReference>
<dbReference type="PANTHER" id="PTHR30035:SF1">
    <property type="entry name" value="AB HYDROLASE-1 DOMAIN-CONTAINING PROTEIN"/>
    <property type="match status" value="1"/>
</dbReference>
<protein>
    <submittedName>
        <fullName evidence="2">Alpha/beta fold hydrolase</fullName>
    </submittedName>
</protein>
<keyword evidence="1" id="KW-0732">Signal</keyword>
<sequence length="437" mass="48119">MVPTFQTVSFRRHARTAAATLLISLLAHTTASAAAGNGAYPIDDPLAATVVGTPRAYRASLPENLPRETRTLAPLVERPVPSPLVYAVPLEYGLIAQDEPAPLVFILAGTGAGAKSTKSNLIARALYAEGYHVVTLPSPTSVGFMLGAATHPVPGRMNNDVADVYRFMQAVRDDLPERVRITGFALTGYSLGGLQAAFVDQRDRQEQVFGFERVLLINPAVDLYASVRRMDRLFETGLEQGIAGLPAFLEQALGRFRQIYAGEDPIEFNEDFLYQAYLATETREQDIAAIIGLAFRLWLANMNFAADLLSNSGVIVPVAREPGTFTSLDTYLVRSFGMSFADYIDELLLPYYNKDGRQLTRDALIREGRLARIQPYLKRAEHMGVITSADEIILDPGEVDFLRRTFGERATIFPHGGHMGNLAHRDVIGAIREFFRP</sequence>
<dbReference type="InterPro" id="IPR029058">
    <property type="entry name" value="AB_hydrolase_fold"/>
</dbReference>
<name>A0ABU3BA82_9GAMM</name>
<keyword evidence="3" id="KW-1185">Reference proteome</keyword>
<evidence type="ECO:0000313" key="2">
    <source>
        <dbReference type="EMBL" id="MDT0619387.1"/>
    </source>
</evidence>